<feature type="transmembrane region" description="Helical" evidence="9">
    <location>
        <begin position="257"/>
        <end position="278"/>
    </location>
</feature>
<feature type="transmembrane region" description="Helical" evidence="9">
    <location>
        <begin position="220"/>
        <end position="237"/>
    </location>
</feature>
<dbReference type="Gene3D" id="2.60.40.2380">
    <property type="match status" value="1"/>
</dbReference>
<dbReference type="SUPFAM" id="SSF55874">
    <property type="entry name" value="ATPase domain of HSP90 chaperone/DNA topoisomerase II/histidine kinase"/>
    <property type="match status" value="1"/>
</dbReference>
<protein>
    <recommendedName>
        <fullName evidence="3">histidine kinase</fullName>
        <ecNumber evidence="3">2.7.13.3</ecNumber>
    </recommendedName>
</protein>
<keyword evidence="13" id="KW-1185">Reference proteome</keyword>
<name>A0ABW1KUE2_9PROT</name>
<feature type="chain" id="PRO_5045142510" description="histidine kinase" evidence="10">
    <location>
        <begin position="30"/>
        <end position="666"/>
    </location>
</feature>
<dbReference type="RefSeq" id="WP_379878843.1">
    <property type="nucleotide sequence ID" value="NZ_JBHPON010000001.1"/>
</dbReference>
<evidence type="ECO:0000256" key="7">
    <source>
        <dbReference type="ARBA" id="ARBA00022777"/>
    </source>
</evidence>
<dbReference type="InterPro" id="IPR036890">
    <property type="entry name" value="HATPase_C_sf"/>
</dbReference>
<organism evidence="12 13">
    <name type="scientific">Hyphococcus aureus</name>
    <dbReference type="NCBI Taxonomy" id="2666033"/>
    <lineage>
        <taxon>Bacteria</taxon>
        <taxon>Pseudomonadati</taxon>
        <taxon>Pseudomonadota</taxon>
        <taxon>Alphaproteobacteria</taxon>
        <taxon>Parvularculales</taxon>
        <taxon>Parvularculaceae</taxon>
        <taxon>Hyphococcus</taxon>
    </lineage>
</organism>
<dbReference type="Proteomes" id="UP001596116">
    <property type="component" value="Unassembled WGS sequence"/>
</dbReference>
<dbReference type="Pfam" id="PF07696">
    <property type="entry name" value="7TMR-DISMED2"/>
    <property type="match status" value="1"/>
</dbReference>
<dbReference type="InterPro" id="IPR003594">
    <property type="entry name" value="HATPase_dom"/>
</dbReference>
<dbReference type="InterPro" id="IPR036097">
    <property type="entry name" value="HisK_dim/P_sf"/>
</dbReference>
<comment type="caution">
    <text evidence="12">The sequence shown here is derived from an EMBL/GenBank/DDBJ whole genome shotgun (WGS) entry which is preliminary data.</text>
</comment>
<feature type="transmembrane region" description="Helical" evidence="9">
    <location>
        <begin position="196"/>
        <end position="215"/>
    </location>
</feature>
<feature type="transmembrane region" description="Helical" evidence="9">
    <location>
        <begin position="343"/>
        <end position="366"/>
    </location>
</feature>
<keyword evidence="8" id="KW-0902">Two-component regulatory system</keyword>
<dbReference type="InterPro" id="IPR005467">
    <property type="entry name" value="His_kinase_dom"/>
</dbReference>
<evidence type="ECO:0000256" key="8">
    <source>
        <dbReference type="ARBA" id="ARBA00023012"/>
    </source>
</evidence>
<comment type="catalytic activity">
    <reaction evidence="1">
        <text>ATP + protein L-histidine = ADP + protein N-phospho-L-histidine.</text>
        <dbReference type="EC" id="2.7.13.3"/>
    </reaction>
</comment>
<dbReference type="SMART" id="SM00387">
    <property type="entry name" value="HATPase_c"/>
    <property type="match status" value="1"/>
</dbReference>
<dbReference type="Pfam" id="PF02518">
    <property type="entry name" value="HATPase_c"/>
    <property type="match status" value="1"/>
</dbReference>
<feature type="signal peptide" evidence="10">
    <location>
        <begin position="1"/>
        <end position="29"/>
    </location>
</feature>
<dbReference type="SUPFAM" id="SSF47384">
    <property type="entry name" value="Homodimeric domain of signal transducing histidine kinase"/>
    <property type="match status" value="1"/>
</dbReference>
<evidence type="ECO:0000256" key="2">
    <source>
        <dbReference type="ARBA" id="ARBA00004651"/>
    </source>
</evidence>
<evidence type="ECO:0000256" key="10">
    <source>
        <dbReference type="SAM" id="SignalP"/>
    </source>
</evidence>
<feature type="transmembrane region" description="Helical" evidence="9">
    <location>
        <begin position="378"/>
        <end position="395"/>
    </location>
</feature>
<dbReference type="InterPro" id="IPR011622">
    <property type="entry name" value="7TMR_DISM_rcpt_extracell_dom2"/>
</dbReference>
<evidence type="ECO:0000256" key="5">
    <source>
        <dbReference type="ARBA" id="ARBA00022553"/>
    </source>
</evidence>
<evidence type="ECO:0000256" key="9">
    <source>
        <dbReference type="SAM" id="Phobius"/>
    </source>
</evidence>
<dbReference type="EC" id="2.7.13.3" evidence="3"/>
<evidence type="ECO:0000256" key="6">
    <source>
        <dbReference type="ARBA" id="ARBA00022679"/>
    </source>
</evidence>
<feature type="transmembrane region" description="Helical" evidence="9">
    <location>
        <begin position="290"/>
        <end position="309"/>
    </location>
</feature>
<keyword evidence="10" id="KW-0732">Signal</keyword>
<evidence type="ECO:0000313" key="13">
    <source>
        <dbReference type="Proteomes" id="UP001596116"/>
    </source>
</evidence>
<keyword evidence="9" id="KW-1133">Transmembrane helix</keyword>
<gene>
    <name evidence="12" type="ORF">ACFMB1_08985</name>
</gene>
<evidence type="ECO:0000259" key="11">
    <source>
        <dbReference type="PROSITE" id="PS50109"/>
    </source>
</evidence>
<evidence type="ECO:0000256" key="3">
    <source>
        <dbReference type="ARBA" id="ARBA00012438"/>
    </source>
</evidence>
<dbReference type="PANTHER" id="PTHR44936:SF9">
    <property type="entry name" value="SENSOR PROTEIN CREC"/>
    <property type="match status" value="1"/>
</dbReference>
<dbReference type="PANTHER" id="PTHR44936">
    <property type="entry name" value="SENSOR PROTEIN CREC"/>
    <property type="match status" value="1"/>
</dbReference>
<proteinExistence type="predicted"/>
<feature type="domain" description="Histidine kinase" evidence="11">
    <location>
        <begin position="449"/>
        <end position="663"/>
    </location>
</feature>
<keyword evidence="9" id="KW-0812">Transmembrane</keyword>
<dbReference type="EMBL" id="JBHPON010000001">
    <property type="protein sequence ID" value="MFC6035675.1"/>
    <property type="molecule type" value="Genomic_DNA"/>
</dbReference>
<evidence type="ECO:0000313" key="12">
    <source>
        <dbReference type="EMBL" id="MFC6035675.1"/>
    </source>
</evidence>
<dbReference type="PROSITE" id="PS50109">
    <property type="entry name" value="HIS_KIN"/>
    <property type="match status" value="1"/>
</dbReference>
<keyword evidence="7 12" id="KW-0418">Kinase</keyword>
<accession>A0ABW1KUE2</accession>
<dbReference type="Gene3D" id="1.10.287.130">
    <property type="match status" value="1"/>
</dbReference>
<keyword evidence="5" id="KW-0597">Phosphoprotein</keyword>
<sequence length="666" mass="74569">MKTTNAHKGKWIFLSLCGLLLGILSSAAAANQAIILEENQPVRDLRPYIMVYFDPSHEMTLSDIRALPVNNFTPVTTKEPSFSHTTDAIWLRIPVKSASKDITQKVLVLETNFMFELGVILANDSREERLLSQSIASPFSTRDIPHPNLVAQFSLASEEATTIWIRYRSHGDTSLPIRIETETSFIASTHANTAKFFIFYAVILVFLAMSVIAFLLQKRFIFITYFFYAASVFLYVLHRDGYTFQYLWPNHPAFNNFASLPLACALTFFAALFTRSYLLTWKRYPLSDKLLLAIMLGGFSLVAGVLFIAESKLKLFAYFYVLIASASFLGIGCYAWRREGRRIRYFVAGWFGIVLSSIAVTCITLFGLDVSRSAMLDIIRLAMVFDASMMGMAVLEGINTIRRQRDASLREQLSMAQINLGLHSRLDSLEKRYRETQRVAEDRGRILADATHDIRQPLFSLRASIQESINKNTISAARLKDIDASFTYLEGLVDEYMESALTGTENKSHPLPEEEPNTSLSMIISSMNEMFAEEALSKNLQLRTVTSRRTMPVSAMTLLRIVANLTSNAIKYTTSGAVLIGCRLRNGQPGIEVYDTGPGMSSMEVDHILDRKARGAYSDAHQDGKGLGLDIVARLAEENNLLLTITSHPGKGSCFRLTPKTGMTDH</sequence>
<keyword evidence="4" id="KW-1003">Cell membrane</keyword>
<dbReference type="CDD" id="cd00082">
    <property type="entry name" value="HisKA"/>
    <property type="match status" value="1"/>
</dbReference>
<dbReference type="GO" id="GO:0016301">
    <property type="term" value="F:kinase activity"/>
    <property type="evidence" value="ECO:0007669"/>
    <property type="project" value="UniProtKB-KW"/>
</dbReference>
<keyword evidence="6" id="KW-0808">Transferase</keyword>
<dbReference type="InterPro" id="IPR011623">
    <property type="entry name" value="7TMR_DISM_rcpt_extracell_dom1"/>
</dbReference>
<evidence type="ECO:0000256" key="1">
    <source>
        <dbReference type="ARBA" id="ARBA00000085"/>
    </source>
</evidence>
<feature type="transmembrane region" description="Helical" evidence="9">
    <location>
        <begin position="315"/>
        <end position="336"/>
    </location>
</feature>
<comment type="subcellular location">
    <subcellularLocation>
        <location evidence="2">Cell membrane</location>
        <topology evidence="2">Multi-pass membrane protein</topology>
    </subcellularLocation>
</comment>
<keyword evidence="9" id="KW-0472">Membrane</keyword>
<evidence type="ECO:0000256" key="4">
    <source>
        <dbReference type="ARBA" id="ARBA00022475"/>
    </source>
</evidence>
<reference evidence="12 13" key="1">
    <citation type="submission" date="2024-09" db="EMBL/GenBank/DDBJ databases">
        <authorList>
            <person name="Zhang Z.-H."/>
        </authorList>
    </citation>
    <scope>NUCLEOTIDE SEQUENCE [LARGE SCALE GENOMIC DNA]</scope>
    <source>
        <strain evidence="12 13">HHTR114</strain>
    </source>
</reference>
<dbReference type="InterPro" id="IPR050980">
    <property type="entry name" value="2C_sensor_his_kinase"/>
</dbReference>
<dbReference type="Gene3D" id="3.30.565.10">
    <property type="entry name" value="Histidine kinase-like ATPase, C-terminal domain"/>
    <property type="match status" value="1"/>
</dbReference>
<dbReference type="Pfam" id="PF07695">
    <property type="entry name" value="7TMR-DISM_7TM"/>
    <property type="match status" value="1"/>
</dbReference>
<dbReference type="InterPro" id="IPR003661">
    <property type="entry name" value="HisK_dim/P_dom"/>
</dbReference>